<dbReference type="GO" id="GO:0003677">
    <property type="term" value="F:DNA binding"/>
    <property type="evidence" value="ECO:0007669"/>
    <property type="project" value="InterPro"/>
</dbReference>
<dbReference type="InterPro" id="IPR043917">
    <property type="entry name" value="DUF5753"/>
</dbReference>
<dbReference type="CDD" id="cd00093">
    <property type="entry name" value="HTH_XRE"/>
    <property type="match status" value="1"/>
</dbReference>
<dbReference type="Gene3D" id="1.10.260.40">
    <property type="entry name" value="lambda repressor-like DNA-binding domains"/>
    <property type="match status" value="1"/>
</dbReference>
<dbReference type="PROSITE" id="PS50943">
    <property type="entry name" value="HTH_CROC1"/>
    <property type="match status" value="1"/>
</dbReference>
<proteinExistence type="predicted"/>
<dbReference type="Pfam" id="PF13560">
    <property type="entry name" value="HTH_31"/>
    <property type="match status" value="1"/>
</dbReference>
<organism evidence="2 3">
    <name type="scientific">Actinocatenispora comari</name>
    <dbReference type="NCBI Taxonomy" id="2807577"/>
    <lineage>
        <taxon>Bacteria</taxon>
        <taxon>Bacillati</taxon>
        <taxon>Actinomycetota</taxon>
        <taxon>Actinomycetes</taxon>
        <taxon>Micromonosporales</taxon>
        <taxon>Micromonosporaceae</taxon>
        <taxon>Actinocatenispora</taxon>
    </lineage>
</organism>
<dbReference type="InterPro" id="IPR001387">
    <property type="entry name" value="Cro/C1-type_HTH"/>
</dbReference>
<evidence type="ECO:0000259" key="1">
    <source>
        <dbReference type="PROSITE" id="PS50943"/>
    </source>
</evidence>
<reference evidence="3" key="1">
    <citation type="journal article" date="2021" name="Int. J. Syst. Evol. Microbiol.">
        <title>Actinocatenispora comari sp. nov., an endophytic actinomycete isolated from aerial parts of Comarum salesowianum.</title>
        <authorList>
            <person name="Oyunbileg N."/>
            <person name="Iizaka Y."/>
            <person name="Hamada M."/>
            <person name="Davaapurev B.O."/>
            <person name="Fukumoto A."/>
            <person name="Tsetseg B."/>
            <person name="Kato F."/>
            <person name="Tamura T."/>
            <person name="Batkhuu J."/>
            <person name="Anzai Y."/>
        </authorList>
    </citation>
    <scope>NUCLEOTIDE SEQUENCE [LARGE SCALE GENOMIC DNA]</scope>
    <source>
        <strain evidence="3">NUM-2625</strain>
    </source>
</reference>
<feature type="domain" description="HTH cro/C1-type" evidence="1">
    <location>
        <begin position="18"/>
        <end position="71"/>
    </location>
</feature>
<sequence length="299" mass="34291">MLDQYDPMLMQRMLAVRLRQLRYKTGLSQRQIALRTEWSINKVNRIENADSTISITDLNALLGLYQLTDPQEDEKLRDWARRARQPGWIRPNAASVDLRTCRHLAYQTSASRILMLDTLLIPDLLRTDDFNRHVRRATTGEAPLTDEQHRLYSQIDTARRAQLAKRADRELRVVIDEAVLLRPFGSIDTTINQLQHLRRLTETGTLQMQVVPWDGWIAHRGQPRFELLEFDHPDAPPIVVSHLTGYPPESLYDPAEVEHFRAVASRLADAASSPDQATVILGRAIDRLRNGPISLLDTQ</sequence>
<evidence type="ECO:0000313" key="2">
    <source>
        <dbReference type="EMBL" id="GIL25476.1"/>
    </source>
</evidence>
<gene>
    <name evidence="2" type="ORF">NUM_07310</name>
</gene>
<evidence type="ECO:0000313" key="3">
    <source>
        <dbReference type="Proteomes" id="UP000614996"/>
    </source>
</evidence>
<dbReference type="RefSeq" id="WP_207123086.1">
    <property type="nucleotide sequence ID" value="NZ_BOPO01000006.1"/>
</dbReference>
<protein>
    <recommendedName>
        <fullName evidence="1">HTH cro/C1-type domain-containing protein</fullName>
    </recommendedName>
</protein>
<dbReference type="SMART" id="SM00530">
    <property type="entry name" value="HTH_XRE"/>
    <property type="match status" value="1"/>
</dbReference>
<dbReference type="Proteomes" id="UP000614996">
    <property type="component" value="Unassembled WGS sequence"/>
</dbReference>
<keyword evidence="3" id="KW-1185">Reference proteome</keyword>
<comment type="caution">
    <text evidence="2">The sequence shown here is derived from an EMBL/GenBank/DDBJ whole genome shotgun (WGS) entry which is preliminary data.</text>
</comment>
<name>A0A8J4EIP6_9ACTN</name>
<accession>A0A8J4EIP6</accession>
<dbReference type="EMBL" id="BOPO01000006">
    <property type="protein sequence ID" value="GIL25476.1"/>
    <property type="molecule type" value="Genomic_DNA"/>
</dbReference>
<dbReference type="AlphaFoldDB" id="A0A8J4EIP6"/>
<dbReference type="SUPFAM" id="SSF47413">
    <property type="entry name" value="lambda repressor-like DNA-binding domains"/>
    <property type="match status" value="1"/>
</dbReference>
<dbReference type="Pfam" id="PF19054">
    <property type="entry name" value="DUF5753"/>
    <property type="match status" value="1"/>
</dbReference>
<dbReference type="InterPro" id="IPR010982">
    <property type="entry name" value="Lambda_DNA-bd_dom_sf"/>
</dbReference>